<name>Q9DSV5_9VIRU</name>
<sequence length="72" mass="8086">MFLQRASISHAMIFTSTGSTRSLLEMSALLHRYSFSHRVSFSLLHSALLIFNHPLASQSLSIMNKISVPTEH</sequence>
<reference evidence="1" key="1">
    <citation type="journal article" date="2000" name="J. Gen. Virol.">
        <title>Phylogenetic position of the Diadromus pulchellus ascovirus DNA polymerase among viruses with large double-stranded DNA genomes.</title>
        <authorList>
            <person name="Stasiak K."/>
            <person name="Demattei M.V."/>
            <person name="Federici B.A."/>
            <person name="Bigot Y."/>
        </authorList>
    </citation>
    <scope>NUCLEOTIDE SEQUENCE</scope>
</reference>
<proteinExistence type="predicted"/>
<organism evidence="1">
    <name type="scientific">Diadromus pulchellus ascovirus 4a</name>
    <dbReference type="NCBI Taxonomy" id="158683"/>
    <lineage>
        <taxon>Viruses</taxon>
        <taxon>Varidnaviria</taxon>
        <taxon>Bamfordvirae</taxon>
        <taxon>Nucleocytoviricota</taxon>
        <taxon>Megaviricetes</taxon>
        <taxon>Pimascovirales</taxon>
        <taxon>Pimascovirales incertae sedis</taxon>
        <taxon>Ascoviridae</taxon>
        <taxon>Toursvirus</taxon>
        <taxon>Toursvirus dptv1a</taxon>
    </lineage>
</organism>
<accession>Q9DSV5</accession>
<dbReference type="EMBL" id="AJ279812">
    <property type="protein sequence ID" value="CAC19130.1"/>
    <property type="molecule type" value="Genomic_DNA"/>
</dbReference>
<protein>
    <submittedName>
        <fullName evidence="1">Uncharacterized protein</fullName>
    </submittedName>
</protein>
<evidence type="ECO:0000313" key="1">
    <source>
        <dbReference type="EMBL" id="CAC19130.1"/>
    </source>
</evidence>